<feature type="transmembrane region" description="Helical" evidence="1">
    <location>
        <begin position="17"/>
        <end position="36"/>
    </location>
</feature>
<dbReference type="AlphaFoldDB" id="A0A329VHB2"/>
<evidence type="ECO:0000256" key="1">
    <source>
        <dbReference type="SAM" id="Phobius"/>
    </source>
</evidence>
<dbReference type="InterPro" id="IPR019652">
    <property type="entry name" value="DUF2509"/>
</dbReference>
<protein>
    <recommendedName>
        <fullName evidence="4">DUF2509 domain-containing protein</fullName>
    </recommendedName>
</protein>
<organism evidence="2 3">
    <name type="scientific">Photorhabdus laumondii subsp. clarkei</name>
    <dbReference type="NCBI Taxonomy" id="2029685"/>
    <lineage>
        <taxon>Bacteria</taxon>
        <taxon>Pseudomonadati</taxon>
        <taxon>Pseudomonadota</taxon>
        <taxon>Gammaproteobacteria</taxon>
        <taxon>Enterobacterales</taxon>
        <taxon>Morganellaceae</taxon>
        <taxon>Photorhabdus</taxon>
    </lineage>
</organism>
<gene>
    <name evidence="2" type="ORF">CKY01_09605</name>
</gene>
<dbReference type="EMBL" id="NSCI01000010">
    <property type="protein sequence ID" value="RAW91215.1"/>
    <property type="molecule type" value="Genomic_DNA"/>
</dbReference>
<comment type="caution">
    <text evidence="2">The sequence shown here is derived from an EMBL/GenBank/DDBJ whole genome shotgun (WGS) entry which is preliminary data.</text>
</comment>
<evidence type="ECO:0008006" key="4">
    <source>
        <dbReference type="Google" id="ProtNLM"/>
    </source>
</evidence>
<accession>A0A329VHB2</accession>
<dbReference type="RefSeq" id="WP_113025542.1">
    <property type="nucleotide sequence ID" value="NZ_CAWNWQ010000010.1"/>
</dbReference>
<sequence>MAEHSPHVCFQYQQGNVLLISVLILLTVSLMMLKALHHHLDNVLIMMVDERRYLKAFQQAESSLAWGIAQSWPLHSSQIEDSNKTEEWYCQQQQEFHLTSCLKRQSSHFFLLKGMADVASGQSVGLYQWMKLHSFGGNDSLIPVESGWLDFCPEVDVGFCS</sequence>
<reference evidence="2 3" key="1">
    <citation type="journal article" date="2018" name="Int. J. Syst. Evol. Microbiol.">
        <title>Whole-genome-based revisit of Photorhabdus phylogeny: proposal for the elevation of most Photorhabdus subspecies to the species level and description of one novel species Photorhabdus bodei sp. nov., and one novel subspecies Photorhabdus laumondii subsp. clarkei subsp. nov.</title>
        <authorList>
            <person name="Machado R.A.R."/>
            <person name="Wuthrich D."/>
            <person name="Kuhnert P."/>
            <person name="Arce C.C.M."/>
            <person name="Thonen L."/>
            <person name="Ruiz C."/>
            <person name="Zhang X."/>
            <person name="Robert C.A.M."/>
            <person name="Karimi J."/>
            <person name="Kamali S."/>
            <person name="Ma J."/>
            <person name="Bruggmann R."/>
            <person name="Erb M."/>
        </authorList>
    </citation>
    <scope>NUCLEOTIDE SEQUENCE [LARGE SCALE GENOMIC DNA]</scope>
    <source>
        <strain evidence="2 3">BOJ-47</strain>
    </source>
</reference>
<evidence type="ECO:0000313" key="2">
    <source>
        <dbReference type="EMBL" id="RAW91215.1"/>
    </source>
</evidence>
<proteinExistence type="predicted"/>
<name>A0A329VHB2_9GAMM</name>
<evidence type="ECO:0000313" key="3">
    <source>
        <dbReference type="Proteomes" id="UP000250870"/>
    </source>
</evidence>
<dbReference type="Proteomes" id="UP000250870">
    <property type="component" value="Unassembled WGS sequence"/>
</dbReference>
<dbReference type="Pfam" id="PF10713">
    <property type="entry name" value="DUF2509"/>
    <property type="match status" value="1"/>
</dbReference>
<keyword evidence="1" id="KW-0812">Transmembrane</keyword>
<keyword evidence="1" id="KW-0472">Membrane</keyword>
<keyword evidence="1" id="KW-1133">Transmembrane helix</keyword>